<proteinExistence type="predicted"/>
<dbReference type="SUPFAM" id="SSF82771">
    <property type="entry name" value="GIY-YIG endonuclease"/>
    <property type="match status" value="1"/>
</dbReference>
<accession>A0A0N8H9V2</accession>
<dbReference type="Proteomes" id="UP000050454">
    <property type="component" value="Unassembled WGS sequence"/>
</dbReference>
<organism evidence="2 3">
    <name type="scientific">Jiulongibacter sediminis</name>
    <dbReference type="NCBI Taxonomy" id="1605367"/>
    <lineage>
        <taxon>Bacteria</taxon>
        <taxon>Pseudomonadati</taxon>
        <taxon>Bacteroidota</taxon>
        <taxon>Cytophagia</taxon>
        <taxon>Cytophagales</taxon>
        <taxon>Leadbetterellaceae</taxon>
        <taxon>Jiulongibacter</taxon>
    </lineage>
</organism>
<evidence type="ECO:0000313" key="3">
    <source>
        <dbReference type="Proteomes" id="UP000050454"/>
    </source>
</evidence>
<reference evidence="2 3" key="1">
    <citation type="submission" date="2015-07" db="EMBL/GenBank/DDBJ databases">
        <title>The draft genome sequence of Leadbetterella sp. JN14-9.</title>
        <authorList>
            <person name="Liu Y."/>
            <person name="Du J."/>
            <person name="Shao Z."/>
        </authorList>
    </citation>
    <scope>NUCLEOTIDE SEQUENCE [LARGE SCALE GENOMIC DNA]</scope>
    <source>
        <strain evidence="2 3">JN14-9</strain>
    </source>
</reference>
<evidence type="ECO:0000259" key="1">
    <source>
        <dbReference type="PROSITE" id="PS50164"/>
    </source>
</evidence>
<dbReference type="PROSITE" id="PS50164">
    <property type="entry name" value="GIY_YIG"/>
    <property type="match status" value="1"/>
</dbReference>
<keyword evidence="3" id="KW-1185">Reference proteome</keyword>
<evidence type="ECO:0000313" key="2">
    <source>
        <dbReference type="EMBL" id="KPM48404.1"/>
    </source>
</evidence>
<comment type="caution">
    <text evidence="2">The sequence shown here is derived from an EMBL/GenBank/DDBJ whole genome shotgun (WGS) entry which is preliminary data.</text>
</comment>
<gene>
    <name evidence="2" type="ORF">AFM12_07130</name>
</gene>
<feature type="domain" description="GIY-YIG" evidence="1">
    <location>
        <begin position="3"/>
        <end position="80"/>
    </location>
</feature>
<protein>
    <recommendedName>
        <fullName evidence="1">GIY-YIG domain-containing protein</fullName>
    </recommendedName>
</protein>
<dbReference type="EMBL" id="LGTQ01000006">
    <property type="protein sequence ID" value="KPM48404.1"/>
    <property type="molecule type" value="Genomic_DNA"/>
</dbReference>
<sequence length="95" mass="11369">MSMKHYVYILYSSSILKYYIGESAFPVERLIEHNEGRRQKAFTKQTSDWQTFLLIECDNRAKALKIEKKIKSMKSTKYIQNLKKYPEMVDKLQLL</sequence>
<dbReference type="InterPro" id="IPR035901">
    <property type="entry name" value="GIY-YIG_endonuc_sf"/>
</dbReference>
<dbReference type="Pfam" id="PF01541">
    <property type="entry name" value="GIY-YIG"/>
    <property type="match status" value="1"/>
</dbReference>
<dbReference type="AlphaFoldDB" id="A0A0N8H9V2"/>
<dbReference type="Gene3D" id="3.40.1440.10">
    <property type="entry name" value="GIY-YIG endonuclease"/>
    <property type="match status" value="1"/>
</dbReference>
<name>A0A0N8H9V2_9BACT</name>
<dbReference type="InterPro" id="IPR000305">
    <property type="entry name" value="GIY-YIG_endonuc"/>
</dbReference>